<organism evidence="1 2">
    <name type="scientific">Lipomyces kononenkoae</name>
    <name type="common">Yeast</name>
    <dbReference type="NCBI Taxonomy" id="34357"/>
    <lineage>
        <taxon>Eukaryota</taxon>
        <taxon>Fungi</taxon>
        <taxon>Dikarya</taxon>
        <taxon>Ascomycota</taxon>
        <taxon>Saccharomycotina</taxon>
        <taxon>Lipomycetes</taxon>
        <taxon>Lipomycetales</taxon>
        <taxon>Lipomycetaceae</taxon>
        <taxon>Lipomyces</taxon>
    </lineage>
</organism>
<sequence>MAKSNNWPLRYIMNTQFWGSVNYIVTYLTVDCREAGSGVVSFVEFIYCASMCSTCALYVICNLVTCVLLDSHPPLAVA</sequence>
<reference evidence="2" key="1">
    <citation type="journal article" date="2024" name="Front. Bioeng. Biotechnol.">
        <title>Genome-scale model development and genomic sequencing of the oleaginous clade Lipomyces.</title>
        <authorList>
            <person name="Czajka J.J."/>
            <person name="Han Y."/>
            <person name="Kim J."/>
            <person name="Mondo S.J."/>
            <person name="Hofstad B.A."/>
            <person name="Robles A."/>
            <person name="Haridas S."/>
            <person name="Riley R."/>
            <person name="LaButti K."/>
            <person name="Pangilinan J."/>
            <person name="Andreopoulos W."/>
            <person name="Lipzen A."/>
            <person name="Yan J."/>
            <person name="Wang M."/>
            <person name="Ng V."/>
            <person name="Grigoriev I.V."/>
            <person name="Spatafora J.W."/>
            <person name="Magnuson J.K."/>
            <person name="Baker S.E."/>
            <person name="Pomraning K.R."/>
        </authorList>
    </citation>
    <scope>NUCLEOTIDE SEQUENCE [LARGE SCALE GENOMIC DNA]</scope>
    <source>
        <strain evidence="2">CBS 7786</strain>
    </source>
</reference>
<proteinExistence type="predicted"/>
<evidence type="ECO:0000313" key="2">
    <source>
        <dbReference type="Proteomes" id="UP001433508"/>
    </source>
</evidence>
<accession>A0ACC3T1R0</accession>
<protein>
    <submittedName>
        <fullName evidence="1">Uncharacterized protein</fullName>
    </submittedName>
</protein>
<dbReference type="EMBL" id="MU971364">
    <property type="protein sequence ID" value="KAK9237838.1"/>
    <property type="molecule type" value="Genomic_DNA"/>
</dbReference>
<name>A0ACC3T1R0_LIPKO</name>
<evidence type="ECO:0000313" key="1">
    <source>
        <dbReference type="EMBL" id="KAK9237838.1"/>
    </source>
</evidence>
<keyword evidence="2" id="KW-1185">Reference proteome</keyword>
<gene>
    <name evidence="1" type="ORF">V1525DRAFT_403061</name>
</gene>
<dbReference type="Proteomes" id="UP001433508">
    <property type="component" value="Unassembled WGS sequence"/>
</dbReference>
<comment type="caution">
    <text evidence="1">The sequence shown here is derived from an EMBL/GenBank/DDBJ whole genome shotgun (WGS) entry which is preliminary data.</text>
</comment>